<evidence type="ECO:0008006" key="4">
    <source>
        <dbReference type="Google" id="ProtNLM"/>
    </source>
</evidence>
<gene>
    <name evidence="2" type="ORF">H5410_051205</name>
</gene>
<dbReference type="AlphaFoldDB" id="A0A9J5WXS6"/>
<protein>
    <recommendedName>
        <fullName evidence="4">DDE Tnp4 domain-containing protein</fullName>
    </recommendedName>
</protein>
<feature type="compositionally biased region" description="Polar residues" evidence="1">
    <location>
        <begin position="124"/>
        <end position="135"/>
    </location>
</feature>
<feature type="compositionally biased region" description="Acidic residues" evidence="1">
    <location>
        <begin position="100"/>
        <end position="109"/>
    </location>
</feature>
<sequence length="337" mass="39316">MRGDTCIGWDATKNTIMADDDWWKRKIKEDVRYRKFRNKDLSLIWFRYDALFSDIVATGERARPSNQSQFFETEVDSDEERPNGIDNDDMEHFINSNNEGGDESDDPQDMDSTMFPIPSLKRPNPTNVIGTSNQVKKSKTKSTAASMKEDMHSLVELMSNKSTATSHVVDDPTIDKCMDFFANIPGIFERGEMYNYFVNIFLKKDIRQVFLKMPTDEARKSWMEYNYQLYLKKVNIVERTFGVWKVRWSILRDMPYYNIDTQRDIVLATMAIHNYIKQKCNVDDAFQTAEDERYIPSIDSKFGTSSSTNNIEENMEEQSDTYWMGLRDMIANEIGSV</sequence>
<dbReference type="Proteomes" id="UP000824120">
    <property type="component" value="Chromosome 10"/>
</dbReference>
<keyword evidence="3" id="KW-1185">Reference proteome</keyword>
<organism evidence="2 3">
    <name type="scientific">Solanum commersonii</name>
    <name type="common">Commerson's wild potato</name>
    <name type="synonym">Commerson's nightshade</name>
    <dbReference type="NCBI Taxonomy" id="4109"/>
    <lineage>
        <taxon>Eukaryota</taxon>
        <taxon>Viridiplantae</taxon>
        <taxon>Streptophyta</taxon>
        <taxon>Embryophyta</taxon>
        <taxon>Tracheophyta</taxon>
        <taxon>Spermatophyta</taxon>
        <taxon>Magnoliopsida</taxon>
        <taxon>eudicotyledons</taxon>
        <taxon>Gunneridae</taxon>
        <taxon>Pentapetalae</taxon>
        <taxon>asterids</taxon>
        <taxon>lamiids</taxon>
        <taxon>Solanales</taxon>
        <taxon>Solanaceae</taxon>
        <taxon>Solanoideae</taxon>
        <taxon>Solaneae</taxon>
        <taxon>Solanum</taxon>
    </lineage>
</organism>
<name>A0A9J5WXS6_SOLCO</name>
<dbReference type="PANTHER" id="PTHR31704">
    <property type="entry name" value="MYB/SANT-LIKE DNA-BINDING DOMAIN PROTEIN-RELATED"/>
    <property type="match status" value="1"/>
</dbReference>
<feature type="region of interest" description="Disordered" evidence="1">
    <location>
        <begin position="62"/>
        <end position="140"/>
    </location>
</feature>
<dbReference type="PANTHER" id="PTHR31704:SF37">
    <property type="entry name" value="HEAT SHOCK PROTEIN"/>
    <property type="match status" value="1"/>
</dbReference>
<evidence type="ECO:0000313" key="2">
    <source>
        <dbReference type="EMBL" id="KAG5580578.1"/>
    </source>
</evidence>
<comment type="caution">
    <text evidence="2">The sequence shown here is derived from an EMBL/GenBank/DDBJ whole genome shotgun (WGS) entry which is preliminary data.</text>
</comment>
<accession>A0A9J5WXS6</accession>
<evidence type="ECO:0000313" key="3">
    <source>
        <dbReference type="Proteomes" id="UP000824120"/>
    </source>
</evidence>
<dbReference type="OrthoDB" id="1746275at2759"/>
<dbReference type="EMBL" id="JACXVP010000010">
    <property type="protein sequence ID" value="KAG5580578.1"/>
    <property type="molecule type" value="Genomic_DNA"/>
</dbReference>
<evidence type="ECO:0000256" key="1">
    <source>
        <dbReference type="SAM" id="MobiDB-lite"/>
    </source>
</evidence>
<reference evidence="2 3" key="1">
    <citation type="submission" date="2020-09" db="EMBL/GenBank/DDBJ databases">
        <title>De no assembly of potato wild relative species, Solanum commersonii.</title>
        <authorList>
            <person name="Cho K."/>
        </authorList>
    </citation>
    <scope>NUCLEOTIDE SEQUENCE [LARGE SCALE GENOMIC DNA]</scope>
    <source>
        <strain evidence="2">LZ3.2</strain>
        <tissue evidence="2">Leaf</tissue>
    </source>
</reference>
<proteinExistence type="predicted"/>